<name>A0A392W0R4_9FABA</name>
<protein>
    <submittedName>
        <fullName evidence="1">Uncharacterized protein</fullName>
    </submittedName>
</protein>
<sequence>MSACHPVDAPIKEGLKLCVEPDQVPADKV</sequence>
<dbReference type="Proteomes" id="UP000265520">
    <property type="component" value="Unassembled WGS sequence"/>
</dbReference>
<evidence type="ECO:0000313" key="1">
    <source>
        <dbReference type="EMBL" id="MCI92495.1"/>
    </source>
</evidence>
<reference evidence="1 2" key="1">
    <citation type="journal article" date="2018" name="Front. Plant Sci.">
        <title>Red Clover (Trifolium pratense) and Zigzag Clover (T. medium) - A Picture of Genomic Similarities and Differences.</title>
        <authorList>
            <person name="Dluhosova J."/>
            <person name="Istvanek J."/>
            <person name="Nedelnik J."/>
            <person name="Repkova J."/>
        </authorList>
    </citation>
    <scope>NUCLEOTIDE SEQUENCE [LARGE SCALE GENOMIC DNA]</scope>
    <source>
        <strain evidence="2">cv. 10/8</strain>
        <tissue evidence="1">Leaf</tissue>
    </source>
</reference>
<keyword evidence="2" id="KW-1185">Reference proteome</keyword>
<accession>A0A392W0R4</accession>
<dbReference type="EMBL" id="LXQA011302799">
    <property type="protein sequence ID" value="MCI92495.1"/>
    <property type="molecule type" value="Genomic_DNA"/>
</dbReference>
<organism evidence="1 2">
    <name type="scientific">Trifolium medium</name>
    <dbReference type="NCBI Taxonomy" id="97028"/>
    <lineage>
        <taxon>Eukaryota</taxon>
        <taxon>Viridiplantae</taxon>
        <taxon>Streptophyta</taxon>
        <taxon>Embryophyta</taxon>
        <taxon>Tracheophyta</taxon>
        <taxon>Spermatophyta</taxon>
        <taxon>Magnoliopsida</taxon>
        <taxon>eudicotyledons</taxon>
        <taxon>Gunneridae</taxon>
        <taxon>Pentapetalae</taxon>
        <taxon>rosids</taxon>
        <taxon>fabids</taxon>
        <taxon>Fabales</taxon>
        <taxon>Fabaceae</taxon>
        <taxon>Papilionoideae</taxon>
        <taxon>50 kb inversion clade</taxon>
        <taxon>NPAAA clade</taxon>
        <taxon>Hologalegina</taxon>
        <taxon>IRL clade</taxon>
        <taxon>Trifolieae</taxon>
        <taxon>Trifolium</taxon>
    </lineage>
</organism>
<feature type="non-terminal residue" evidence="1">
    <location>
        <position position="29"/>
    </location>
</feature>
<evidence type="ECO:0000313" key="2">
    <source>
        <dbReference type="Proteomes" id="UP000265520"/>
    </source>
</evidence>
<proteinExistence type="predicted"/>
<dbReference type="AlphaFoldDB" id="A0A392W0R4"/>
<comment type="caution">
    <text evidence="1">The sequence shown here is derived from an EMBL/GenBank/DDBJ whole genome shotgun (WGS) entry which is preliminary data.</text>
</comment>